<sequence length="196" mass="22716">MNNIIILFWNDIKYKNNELHTFGRLKNIHIILLQETKLNPSTIFHIPYYLTYHQDRPPKPRSPSKGGTAILVHKNIIHNQEDIKTSLESTTVTIKPVNDQVRITSMYKNLNSPLLTNELDILTNQNGLFLAAGDLNTKHQSWNYRTTNQTGRFLHHHMETSNTYSICAPDTPTHYSYNSLHRPKILDIALVNLPHR</sequence>
<evidence type="ECO:0000313" key="3">
    <source>
        <dbReference type="Proteomes" id="UP001160148"/>
    </source>
</evidence>
<dbReference type="PANTHER" id="PTHR33273:SF2">
    <property type="entry name" value="ENDONUCLEASE_EXONUCLEASE_PHOSPHATASE DOMAIN-CONTAINING PROTEIN"/>
    <property type="match status" value="1"/>
</dbReference>
<feature type="domain" description="Endonuclease/exonuclease/phosphatase" evidence="1">
    <location>
        <begin position="102"/>
        <end position="192"/>
    </location>
</feature>
<keyword evidence="3" id="KW-1185">Reference proteome</keyword>
<dbReference type="AlphaFoldDB" id="A0AAV0XBJ1"/>
<dbReference type="EMBL" id="CARXXK010000004">
    <property type="protein sequence ID" value="CAI6365094.1"/>
    <property type="molecule type" value="Genomic_DNA"/>
</dbReference>
<reference evidence="2 3" key="1">
    <citation type="submission" date="2023-01" db="EMBL/GenBank/DDBJ databases">
        <authorList>
            <person name="Whitehead M."/>
        </authorList>
    </citation>
    <scope>NUCLEOTIDE SEQUENCE [LARGE SCALE GENOMIC DNA]</scope>
</reference>
<dbReference type="InterPro" id="IPR036691">
    <property type="entry name" value="Endo/exonu/phosph_ase_sf"/>
</dbReference>
<accession>A0AAV0XBJ1</accession>
<organism evidence="2 3">
    <name type="scientific">Macrosiphum euphorbiae</name>
    <name type="common">potato aphid</name>
    <dbReference type="NCBI Taxonomy" id="13131"/>
    <lineage>
        <taxon>Eukaryota</taxon>
        <taxon>Metazoa</taxon>
        <taxon>Ecdysozoa</taxon>
        <taxon>Arthropoda</taxon>
        <taxon>Hexapoda</taxon>
        <taxon>Insecta</taxon>
        <taxon>Pterygota</taxon>
        <taxon>Neoptera</taxon>
        <taxon>Paraneoptera</taxon>
        <taxon>Hemiptera</taxon>
        <taxon>Sternorrhyncha</taxon>
        <taxon>Aphidomorpha</taxon>
        <taxon>Aphidoidea</taxon>
        <taxon>Aphididae</taxon>
        <taxon>Macrosiphini</taxon>
        <taxon>Macrosiphum</taxon>
    </lineage>
</organism>
<dbReference type="SUPFAM" id="SSF56219">
    <property type="entry name" value="DNase I-like"/>
    <property type="match status" value="1"/>
</dbReference>
<gene>
    <name evidence="2" type="ORF">MEUPH1_LOCUS19845</name>
</gene>
<dbReference type="Proteomes" id="UP001160148">
    <property type="component" value="Unassembled WGS sequence"/>
</dbReference>
<protein>
    <recommendedName>
        <fullName evidence="1">Endonuclease/exonuclease/phosphatase domain-containing protein</fullName>
    </recommendedName>
</protein>
<evidence type="ECO:0000313" key="2">
    <source>
        <dbReference type="EMBL" id="CAI6365094.1"/>
    </source>
</evidence>
<dbReference type="Pfam" id="PF14529">
    <property type="entry name" value="Exo_endo_phos_2"/>
    <property type="match status" value="1"/>
</dbReference>
<dbReference type="InterPro" id="IPR005135">
    <property type="entry name" value="Endo/exonuclease/phosphatase"/>
</dbReference>
<proteinExistence type="predicted"/>
<dbReference type="Gene3D" id="3.60.10.10">
    <property type="entry name" value="Endonuclease/exonuclease/phosphatase"/>
    <property type="match status" value="1"/>
</dbReference>
<evidence type="ECO:0000259" key="1">
    <source>
        <dbReference type="Pfam" id="PF14529"/>
    </source>
</evidence>
<dbReference type="GO" id="GO:0003824">
    <property type="term" value="F:catalytic activity"/>
    <property type="evidence" value="ECO:0007669"/>
    <property type="project" value="InterPro"/>
</dbReference>
<comment type="caution">
    <text evidence="2">The sequence shown here is derived from an EMBL/GenBank/DDBJ whole genome shotgun (WGS) entry which is preliminary data.</text>
</comment>
<name>A0AAV0XBJ1_9HEMI</name>
<dbReference type="PANTHER" id="PTHR33273">
    <property type="entry name" value="DOMAIN-CONTAINING PROTEIN, PUTATIVE-RELATED"/>
    <property type="match status" value="1"/>
</dbReference>